<dbReference type="InterPro" id="IPR035093">
    <property type="entry name" value="RelE/ParE_toxin_dom_sf"/>
</dbReference>
<dbReference type="InterPro" id="IPR051803">
    <property type="entry name" value="TA_system_RelE-like_toxin"/>
</dbReference>
<gene>
    <name evidence="3" type="ORF">HBF25_01655</name>
</gene>
<evidence type="ECO:0000256" key="1">
    <source>
        <dbReference type="ARBA" id="ARBA00006226"/>
    </source>
</evidence>
<dbReference type="RefSeq" id="WP_166945939.1">
    <property type="nucleotide sequence ID" value="NZ_JAARLZ010000001.1"/>
</dbReference>
<dbReference type="PANTHER" id="PTHR33755">
    <property type="entry name" value="TOXIN PARE1-RELATED"/>
    <property type="match status" value="1"/>
</dbReference>
<dbReference type="Proteomes" id="UP000490980">
    <property type="component" value="Unassembled WGS sequence"/>
</dbReference>
<evidence type="ECO:0000313" key="4">
    <source>
        <dbReference type="Proteomes" id="UP000490980"/>
    </source>
</evidence>
<name>A0A7X5ZGT6_9GAMM</name>
<accession>A0A7X5ZGT6</accession>
<keyword evidence="4" id="KW-1185">Reference proteome</keyword>
<reference evidence="3 4" key="1">
    <citation type="submission" date="2020-03" db="EMBL/GenBank/DDBJ databases">
        <authorList>
            <person name="Lai Q."/>
        </authorList>
    </citation>
    <scope>NUCLEOTIDE SEQUENCE [LARGE SCALE GENOMIC DNA]</scope>
    <source>
        <strain evidence="3 4">CCUG 25036</strain>
    </source>
</reference>
<sequence>MSYEVRYTETARTDLLRFIDFLAEHDADAASRALDTIIRATSLLERFPFTCRKAQHGNPFLRELVVSFGASGYIALFEIEAAHVTILAIRHQREDDWFA</sequence>
<protein>
    <submittedName>
        <fullName evidence="3">Type II toxin-antitoxin system RelE/ParE family toxin</fullName>
    </submittedName>
</protein>
<dbReference type="AlphaFoldDB" id="A0A7X5ZGT6"/>
<dbReference type="Pfam" id="PF05016">
    <property type="entry name" value="ParE_toxin"/>
    <property type="match status" value="1"/>
</dbReference>
<organism evidence="3 4">
    <name type="scientific">Luteibacter anthropi</name>
    <dbReference type="NCBI Taxonomy" id="564369"/>
    <lineage>
        <taxon>Bacteria</taxon>
        <taxon>Pseudomonadati</taxon>
        <taxon>Pseudomonadota</taxon>
        <taxon>Gammaproteobacteria</taxon>
        <taxon>Lysobacterales</taxon>
        <taxon>Rhodanobacteraceae</taxon>
        <taxon>Luteibacter</taxon>
    </lineage>
</organism>
<evidence type="ECO:0000313" key="3">
    <source>
        <dbReference type="EMBL" id="NII05088.1"/>
    </source>
</evidence>
<dbReference type="EMBL" id="JAARLZ010000001">
    <property type="protein sequence ID" value="NII05088.1"/>
    <property type="molecule type" value="Genomic_DNA"/>
</dbReference>
<comment type="similarity">
    <text evidence="1">Belongs to the RelE toxin family.</text>
</comment>
<evidence type="ECO:0000256" key="2">
    <source>
        <dbReference type="ARBA" id="ARBA00022649"/>
    </source>
</evidence>
<dbReference type="Gene3D" id="3.30.2310.20">
    <property type="entry name" value="RelE-like"/>
    <property type="match status" value="1"/>
</dbReference>
<keyword evidence="2" id="KW-1277">Toxin-antitoxin system</keyword>
<dbReference type="PANTHER" id="PTHR33755:SF7">
    <property type="entry name" value="TOXIN MODULE OF TOXIN-ANTITOXIN SYSTEM RELE_STBE FAMILY"/>
    <property type="match status" value="1"/>
</dbReference>
<dbReference type="InterPro" id="IPR007712">
    <property type="entry name" value="RelE/ParE_toxin"/>
</dbReference>
<proteinExistence type="inferred from homology"/>
<comment type="caution">
    <text evidence="3">The sequence shown here is derived from an EMBL/GenBank/DDBJ whole genome shotgun (WGS) entry which is preliminary data.</text>
</comment>